<keyword evidence="4" id="KW-0175">Coiled coil</keyword>
<dbReference type="PANTHER" id="PTHR19303:SF74">
    <property type="entry name" value="POGO TRANSPOSABLE ELEMENT WITH KRAB DOMAIN"/>
    <property type="match status" value="1"/>
</dbReference>
<dbReference type="PANTHER" id="PTHR19303">
    <property type="entry name" value="TRANSPOSON"/>
    <property type="match status" value="1"/>
</dbReference>
<feature type="region of interest" description="Disordered" evidence="5">
    <location>
        <begin position="389"/>
        <end position="438"/>
    </location>
</feature>
<sequence length="609" mass="69278">MIRAPKAQNHHPGVMHGKSEIPIDPAILESQEALLHEQGIAGSGEVQKQETRTCWKMPRYLYTEDSVVDAILDITDNGLSQHQAAQKHGIPQSTLSTRLNGQGARNDQIQPGSLLSKNQERQLVQWILRQESIGYAPSHSQVRACVLGLLEQQGVQNPDLGKNWVARFLGRYPEVKTKPGRRQEAARFDSFTPRAVKWYFDIREDQYSWIKPENTVNIDKGGIMAGFGLDSLVIGSSDPKRKAFLKGPQSRNWTSFIEAKQWFLEDFRKIADWYYITSTNGWTDNHIAIEWLREVYLPQTEPLDPSDARLIILDGHGSHASPLDNGPFNSVKATYRKELEKLALLTDSTPVDKVNFIRAYSKAREIGLTRKNILSGWRVTGNWPISRAKALRHPEIQPDKERAETPQPQDRETDSDRTPKTSRQIRDMGKSRSPSTRRKYALIAKGFEAQEIALAEKDSEIERLKEELDRLKRGRKRKAVPNPNRRFMQVGEALAAGEPIPPLREESQDEEGEEDEVLGEVVEGEDKAEELLADQIGACFHDDDGNSTSVVEYAHLERCREPSDPAHRKPLGELESQLYTGPLARWDRWITRNLLQPHPSGRQLRRRNT</sequence>
<evidence type="ECO:0000313" key="7">
    <source>
        <dbReference type="EMBL" id="KAJ2898372.1"/>
    </source>
</evidence>
<reference evidence="7" key="1">
    <citation type="submission" date="2022-07" db="EMBL/GenBank/DDBJ databases">
        <title>Draft genome sequence of Zalerion maritima ATCC 34329, a (micro)plastics degrading marine fungus.</title>
        <authorList>
            <person name="Paco A."/>
            <person name="Goncalves M.F.M."/>
            <person name="Rocha-Santos T.A.P."/>
            <person name="Alves A."/>
        </authorList>
    </citation>
    <scope>NUCLEOTIDE SEQUENCE</scope>
    <source>
        <strain evidence="7">ATCC 34329</strain>
    </source>
</reference>
<dbReference type="Pfam" id="PF03184">
    <property type="entry name" value="DDE_1"/>
    <property type="match status" value="1"/>
</dbReference>
<keyword evidence="8" id="KW-1185">Reference proteome</keyword>
<name>A0AAD5WPW4_9PEZI</name>
<dbReference type="AlphaFoldDB" id="A0AAD5WPW4"/>
<evidence type="ECO:0000256" key="1">
    <source>
        <dbReference type="ARBA" id="ARBA00004123"/>
    </source>
</evidence>
<dbReference type="InterPro" id="IPR004875">
    <property type="entry name" value="DDE_SF_endonuclease_dom"/>
</dbReference>
<evidence type="ECO:0000256" key="2">
    <source>
        <dbReference type="ARBA" id="ARBA00023125"/>
    </source>
</evidence>
<protein>
    <recommendedName>
        <fullName evidence="6">HTH CENPB-type domain-containing protein</fullName>
    </recommendedName>
</protein>
<comment type="caution">
    <text evidence="7">The sequence shown here is derived from an EMBL/GenBank/DDBJ whole genome shotgun (WGS) entry which is preliminary data.</text>
</comment>
<feature type="domain" description="HTH CENPB-type" evidence="6">
    <location>
        <begin position="107"/>
        <end position="178"/>
    </location>
</feature>
<evidence type="ECO:0000313" key="8">
    <source>
        <dbReference type="Proteomes" id="UP001201980"/>
    </source>
</evidence>
<dbReference type="SMART" id="SM00674">
    <property type="entry name" value="CENPB"/>
    <property type="match status" value="1"/>
</dbReference>
<evidence type="ECO:0000256" key="5">
    <source>
        <dbReference type="SAM" id="MobiDB-lite"/>
    </source>
</evidence>
<dbReference type="Pfam" id="PF03221">
    <property type="entry name" value="HTH_Tnp_Tc5"/>
    <property type="match status" value="1"/>
</dbReference>
<feature type="compositionally biased region" description="Basic and acidic residues" evidence="5">
    <location>
        <begin position="392"/>
        <end position="430"/>
    </location>
</feature>
<dbReference type="Pfam" id="PF05225">
    <property type="entry name" value="HTH_psq"/>
    <property type="match status" value="1"/>
</dbReference>
<dbReference type="InterPro" id="IPR050863">
    <property type="entry name" value="CenT-Element_Derived"/>
</dbReference>
<keyword evidence="3" id="KW-0539">Nucleus</keyword>
<evidence type="ECO:0000256" key="3">
    <source>
        <dbReference type="ARBA" id="ARBA00023242"/>
    </source>
</evidence>
<feature type="compositionally biased region" description="Polar residues" evidence="5">
    <location>
        <begin position="91"/>
        <end position="108"/>
    </location>
</feature>
<feature type="coiled-coil region" evidence="4">
    <location>
        <begin position="447"/>
        <end position="474"/>
    </location>
</feature>
<dbReference type="GO" id="GO:0005634">
    <property type="term" value="C:nucleus"/>
    <property type="evidence" value="ECO:0007669"/>
    <property type="project" value="UniProtKB-SubCell"/>
</dbReference>
<keyword evidence="2" id="KW-0238">DNA-binding</keyword>
<feature type="region of interest" description="Disordered" evidence="5">
    <location>
        <begin position="1"/>
        <end position="21"/>
    </location>
</feature>
<dbReference type="Gene3D" id="1.10.10.60">
    <property type="entry name" value="Homeodomain-like"/>
    <property type="match status" value="1"/>
</dbReference>
<proteinExistence type="predicted"/>
<accession>A0AAD5WPW4</accession>
<dbReference type="EMBL" id="JAKWBI020000233">
    <property type="protein sequence ID" value="KAJ2898372.1"/>
    <property type="molecule type" value="Genomic_DNA"/>
</dbReference>
<dbReference type="GO" id="GO:0003677">
    <property type="term" value="F:DNA binding"/>
    <property type="evidence" value="ECO:0007669"/>
    <property type="project" value="UniProtKB-KW"/>
</dbReference>
<gene>
    <name evidence="7" type="ORF">MKZ38_003963</name>
</gene>
<dbReference type="InterPro" id="IPR006600">
    <property type="entry name" value="HTH_CenpB_DNA-bd_dom"/>
</dbReference>
<organism evidence="7 8">
    <name type="scientific">Zalerion maritima</name>
    <dbReference type="NCBI Taxonomy" id="339359"/>
    <lineage>
        <taxon>Eukaryota</taxon>
        <taxon>Fungi</taxon>
        <taxon>Dikarya</taxon>
        <taxon>Ascomycota</taxon>
        <taxon>Pezizomycotina</taxon>
        <taxon>Sordariomycetes</taxon>
        <taxon>Lulworthiomycetidae</taxon>
        <taxon>Lulworthiales</taxon>
        <taxon>Lulworthiaceae</taxon>
        <taxon>Zalerion</taxon>
    </lineage>
</organism>
<dbReference type="SUPFAM" id="SSF46689">
    <property type="entry name" value="Homeodomain-like"/>
    <property type="match status" value="1"/>
</dbReference>
<dbReference type="InterPro" id="IPR009057">
    <property type="entry name" value="Homeodomain-like_sf"/>
</dbReference>
<evidence type="ECO:0000256" key="4">
    <source>
        <dbReference type="SAM" id="Coils"/>
    </source>
</evidence>
<dbReference type="Proteomes" id="UP001201980">
    <property type="component" value="Unassembled WGS sequence"/>
</dbReference>
<dbReference type="InterPro" id="IPR007889">
    <property type="entry name" value="HTH_Psq"/>
</dbReference>
<dbReference type="PROSITE" id="PS51253">
    <property type="entry name" value="HTH_CENPB"/>
    <property type="match status" value="1"/>
</dbReference>
<feature type="region of interest" description="Disordered" evidence="5">
    <location>
        <begin position="86"/>
        <end position="108"/>
    </location>
</feature>
<evidence type="ECO:0000259" key="6">
    <source>
        <dbReference type="PROSITE" id="PS51253"/>
    </source>
</evidence>
<comment type="subcellular location">
    <subcellularLocation>
        <location evidence="1">Nucleus</location>
    </subcellularLocation>
</comment>